<protein>
    <recommendedName>
        <fullName evidence="1">non-specific serine/threonine protein kinase</fullName>
        <ecNumber evidence="1">2.7.11.1</ecNumber>
    </recommendedName>
</protein>
<dbReference type="PROSITE" id="PS00107">
    <property type="entry name" value="PROTEIN_KINASE_ATP"/>
    <property type="match status" value="1"/>
</dbReference>
<dbReference type="InterPro" id="IPR017441">
    <property type="entry name" value="Protein_kinase_ATP_BS"/>
</dbReference>
<evidence type="ECO:0000313" key="11">
    <source>
        <dbReference type="Proteomes" id="UP000231693"/>
    </source>
</evidence>
<feature type="region of interest" description="Disordered" evidence="8">
    <location>
        <begin position="335"/>
        <end position="362"/>
    </location>
</feature>
<keyword evidence="6 7" id="KW-0067">ATP-binding</keyword>
<reference evidence="10 11" key="1">
    <citation type="submission" date="2017-11" db="EMBL/GenBank/DDBJ databases">
        <title>Genomic Encyclopedia of Archaeal and Bacterial Type Strains, Phase II (KMG-II): From Individual Species to Whole Genera.</title>
        <authorList>
            <person name="Goeker M."/>
        </authorList>
    </citation>
    <scope>NUCLEOTIDE SEQUENCE [LARGE SCALE GENOMIC DNA]</scope>
    <source>
        <strain evidence="10 11">DSM 25478</strain>
    </source>
</reference>
<feature type="binding site" evidence="7">
    <location>
        <position position="45"/>
    </location>
    <ligand>
        <name>ATP</name>
        <dbReference type="ChEBI" id="CHEBI:30616"/>
    </ligand>
</feature>
<dbReference type="GO" id="GO:0004674">
    <property type="term" value="F:protein serine/threonine kinase activity"/>
    <property type="evidence" value="ECO:0007669"/>
    <property type="project" value="UniProtKB-KW"/>
</dbReference>
<dbReference type="InterPro" id="IPR011009">
    <property type="entry name" value="Kinase-like_dom_sf"/>
</dbReference>
<proteinExistence type="predicted"/>
<evidence type="ECO:0000313" key="10">
    <source>
        <dbReference type="EMBL" id="PJJ77314.1"/>
    </source>
</evidence>
<evidence type="ECO:0000256" key="8">
    <source>
        <dbReference type="SAM" id="MobiDB-lite"/>
    </source>
</evidence>
<dbReference type="EMBL" id="PGFE01000001">
    <property type="protein sequence ID" value="PJJ77314.1"/>
    <property type="molecule type" value="Genomic_DNA"/>
</dbReference>
<dbReference type="RefSeq" id="WP_100421724.1">
    <property type="nucleotide sequence ID" value="NZ_BOOX01000004.1"/>
</dbReference>
<dbReference type="InterPro" id="IPR000719">
    <property type="entry name" value="Prot_kinase_dom"/>
</dbReference>
<feature type="region of interest" description="Disordered" evidence="8">
    <location>
        <begin position="389"/>
        <end position="417"/>
    </location>
</feature>
<dbReference type="PROSITE" id="PS50011">
    <property type="entry name" value="PROTEIN_KINASE_DOM"/>
    <property type="match status" value="1"/>
</dbReference>
<sequence length="566" mass="58751">MSSRRVAAPPPRIDGYEYVSTIGSGGFSDVYCYQQHRPRRRVAVKVLLQEWSSEAQRAAFDAEADLLATLSTHPSIVTMYEARVADDGRPFLAMEYCSRPNMGSRYRTERMGVPEVLRTAVLIAGAVETAHRAGILHRDIKPANLLVTDYGHPVLTDFGISSTVAQAERAEGMSVPWSPPESFAEVPTSSVATDVWALAATTYSLLAGRTPFEVPGGSNGNAAMMARIESSPVPPIGRTDVPASLERVLATAMAKNPSARYGSALALARAFQSVQAELSLAPTPIDVLADTGVVQDPVDDVADDPFDADPGTRLRQVVTIDPDGPGLVEGTVLRPAGGRAPAPAPVPSPSTTGTRPTTPAFGPPAPAPTPYFDPASAEAVEDTLYRPVTVGADGQDPSKGAPHATTGAHPGPEQARGGRAGWVPFAVGAVVLAGLGAGAFALLSDAGDEPAGVERTADETDAVDDVPADNIGGIVPPVTDLQGEPSADGSTIEFTWTGPEGIDDQRYIVRNLDPAKDYSPVITSVASYVAPASSGDTCVEVAVVVGGRESANPEKLCVGADGEASS</sequence>
<evidence type="ECO:0000256" key="1">
    <source>
        <dbReference type="ARBA" id="ARBA00012513"/>
    </source>
</evidence>
<keyword evidence="2 10" id="KW-0723">Serine/threonine-protein kinase</keyword>
<evidence type="ECO:0000259" key="9">
    <source>
        <dbReference type="PROSITE" id="PS50011"/>
    </source>
</evidence>
<dbReference type="SMART" id="SM00220">
    <property type="entry name" value="S_TKc"/>
    <property type="match status" value="1"/>
</dbReference>
<dbReference type="PROSITE" id="PS00108">
    <property type="entry name" value="PROTEIN_KINASE_ST"/>
    <property type="match status" value="1"/>
</dbReference>
<feature type="domain" description="Protein kinase" evidence="9">
    <location>
        <begin position="16"/>
        <end position="272"/>
    </location>
</feature>
<dbReference type="PANTHER" id="PTHR43289">
    <property type="entry name" value="MITOGEN-ACTIVATED PROTEIN KINASE KINASE KINASE 20-RELATED"/>
    <property type="match status" value="1"/>
</dbReference>
<dbReference type="SUPFAM" id="SSF56112">
    <property type="entry name" value="Protein kinase-like (PK-like)"/>
    <property type="match status" value="1"/>
</dbReference>
<dbReference type="GO" id="GO:0005524">
    <property type="term" value="F:ATP binding"/>
    <property type="evidence" value="ECO:0007669"/>
    <property type="project" value="UniProtKB-UniRule"/>
</dbReference>
<dbReference type="PANTHER" id="PTHR43289:SF6">
    <property type="entry name" value="SERINE_THREONINE-PROTEIN KINASE NEKL-3"/>
    <property type="match status" value="1"/>
</dbReference>
<dbReference type="Gene3D" id="3.30.200.20">
    <property type="entry name" value="Phosphorylase Kinase, domain 1"/>
    <property type="match status" value="1"/>
</dbReference>
<keyword evidence="5 10" id="KW-0418">Kinase</keyword>
<evidence type="ECO:0000256" key="4">
    <source>
        <dbReference type="ARBA" id="ARBA00022741"/>
    </source>
</evidence>
<dbReference type="Gene3D" id="1.10.510.10">
    <property type="entry name" value="Transferase(Phosphotransferase) domain 1"/>
    <property type="match status" value="1"/>
</dbReference>
<name>A0A2M9CZE4_9CELL</name>
<feature type="compositionally biased region" description="Low complexity" evidence="8">
    <location>
        <begin position="349"/>
        <end position="360"/>
    </location>
</feature>
<organism evidence="10 11">
    <name type="scientific">Sediminihabitans luteus</name>
    <dbReference type="NCBI Taxonomy" id="1138585"/>
    <lineage>
        <taxon>Bacteria</taxon>
        <taxon>Bacillati</taxon>
        <taxon>Actinomycetota</taxon>
        <taxon>Actinomycetes</taxon>
        <taxon>Micrococcales</taxon>
        <taxon>Cellulomonadaceae</taxon>
        <taxon>Sediminihabitans</taxon>
    </lineage>
</organism>
<dbReference type="EC" id="2.7.11.1" evidence="1"/>
<evidence type="ECO:0000256" key="3">
    <source>
        <dbReference type="ARBA" id="ARBA00022679"/>
    </source>
</evidence>
<gene>
    <name evidence="10" type="ORF">CLV28_0533</name>
</gene>
<keyword evidence="4 7" id="KW-0547">Nucleotide-binding</keyword>
<evidence type="ECO:0000256" key="2">
    <source>
        <dbReference type="ARBA" id="ARBA00022527"/>
    </source>
</evidence>
<comment type="caution">
    <text evidence="10">The sequence shown here is derived from an EMBL/GenBank/DDBJ whole genome shotgun (WGS) entry which is preliminary data.</text>
</comment>
<dbReference type="AlphaFoldDB" id="A0A2M9CZE4"/>
<dbReference type="CDD" id="cd14014">
    <property type="entry name" value="STKc_PknB_like"/>
    <property type="match status" value="1"/>
</dbReference>
<keyword evidence="3" id="KW-0808">Transferase</keyword>
<dbReference type="Proteomes" id="UP000231693">
    <property type="component" value="Unassembled WGS sequence"/>
</dbReference>
<evidence type="ECO:0000256" key="6">
    <source>
        <dbReference type="ARBA" id="ARBA00022840"/>
    </source>
</evidence>
<dbReference type="OrthoDB" id="9762169at2"/>
<evidence type="ECO:0000256" key="7">
    <source>
        <dbReference type="PROSITE-ProRule" id="PRU10141"/>
    </source>
</evidence>
<accession>A0A2M9CZE4</accession>
<dbReference type="Pfam" id="PF00069">
    <property type="entry name" value="Pkinase"/>
    <property type="match status" value="1"/>
</dbReference>
<dbReference type="InterPro" id="IPR008271">
    <property type="entry name" value="Ser/Thr_kinase_AS"/>
</dbReference>
<keyword evidence="11" id="KW-1185">Reference proteome</keyword>
<evidence type="ECO:0000256" key="5">
    <source>
        <dbReference type="ARBA" id="ARBA00022777"/>
    </source>
</evidence>